<evidence type="ECO:0000313" key="1">
    <source>
        <dbReference type="EMBL" id="KAG5393824.1"/>
    </source>
</evidence>
<protein>
    <submittedName>
        <fullName evidence="1">Uncharacterized protein</fullName>
    </submittedName>
</protein>
<keyword evidence="2" id="KW-1185">Reference proteome</keyword>
<dbReference type="EMBL" id="JADBGQ010000006">
    <property type="protein sequence ID" value="KAG5393824.1"/>
    <property type="molecule type" value="Genomic_DNA"/>
</dbReference>
<dbReference type="Proteomes" id="UP000823674">
    <property type="component" value="Chromosome A06"/>
</dbReference>
<comment type="caution">
    <text evidence="1">The sequence shown here is derived from an EMBL/GenBank/DDBJ whole genome shotgun (WGS) entry which is preliminary data.</text>
</comment>
<proteinExistence type="predicted"/>
<evidence type="ECO:0000313" key="2">
    <source>
        <dbReference type="Proteomes" id="UP000823674"/>
    </source>
</evidence>
<sequence length="78" mass="9367">MDRGAKAHVVEGIVLSEFLDLEVQWSAREETLMDYQYIIKHYESRRNHDKLKVSLAMVNRRMRSLWRKARQLKDFESG</sequence>
<reference evidence="1 2" key="1">
    <citation type="submission" date="2021-03" db="EMBL/GenBank/DDBJ databases">
        <authorList>
            <person name="King G.J."/>
            <person name="Bancroft I."/>
            <person name="Baten A."/>
            <person name="Bloomfield J."/>
            <person name="Borpatragohain P."/>
            <person name="He Z."/>
            <person name="Irish N."/>
            <person name="Irwin J."/>
            <person name="Liu K."/>
            <person name="Mauleon R.P."/>
            <person name="Moore J."/>
            <person name="Morris R."/>
            <person name="Ostergaard L."/>
            <person name="Wang B."/>
            <person name="Wells R."/>
        </authorList>
    </citation>
    <scope>NUCLEOTIDE SEQUENCE [LARGE SCALE GENOMIC DNA]</scope>
    <source>
        <strain evidence="1">R-o-18</strain>
        <tissue evidence="1">Leaf</tissue>
    </source>
</reference>
<organism evidence="1 2">
    <name type="scientific">Brassica rapa subsp. trilocularis</name>
    <dbReference type="NCBI Taxonomy" id="1813537"/>
    <lineage>
        <taxon>Eukaryota</taxon>
        <taxon>Viridiplantae</taxon>
        <taxon>Streptophyta</taxon>
        <taxon>Embryophyta</taxon>
        <taxon>Tracheophyta</taxon>
        <taxon>Spermatophyta</taxon>
        <taxon>Magnoliopsida</taxon>
        <taxon>eudicotyledons</taxon>
        <taxon>Gunneridae</taxon>
        <taxon>Pentapetalae</taxon>
        <taxon>rosids</taxon>
        <taxon>malvids</taxon>
        <taxon>Brassicales</taxon>
        <taxon>Brassicaceae</taxon>
        <taxon>Brassiceae</taxon>
        <taxon>Brassica</taxon>
    </lineage>
</organism>
<accession>A0ABQ7M8C3</accession>
<gene>
    <name evidence="1" type="primary">A06p035640.1_BraROA</name>
    <name evidence="1" type="ORF">IGI04_023787</name>
</gene>
<name>A0ABQ7M8C3_BRACM</name>